<proteinExistence type="predicted"/>
<feature type="region of interest" description="Disordered" evidence="1">
    <location>
        <begin position="34"/>
        <end position="64"/>
    </location>
</feature>
<dbReference type="AlphaFoldDB" id="A0AAW1T8E5"/>
<feature type="chain" id="PRO_5043934772" description="Transmembrane protein" evidence="3">
    <location>
        <begin position="31"/>
        <end position="289"/>
    </location>
</feature>
<gene>
    <name evidence="4" type="ORF">WJX84_002830</name>
</gene>
<evidence type="ECO:0000256" key="3">
    <source>
        <dbReference type="SAM" id="SignalP"/>
    </source>
</evidence>
<accession>A0AAW1T8E5</accession>
<reference evidence="4 5" key="1">
    <citation type="journal article" date="2024" name="Nat. Commun.">
        <title>Phylogenomics reveals the evolutionary origins of lichenization in chlorophyte algae.</title>
        <authorList>
            <person name="Puginier C."/>
            <person name="Libourel C."/>
            <person name="Otte J."/>
            <person name="Skaloud P."/>
            <person name="Haon M."/>
            <person name="Grisel S."/>
            <person name="Petersen M."/>
            <person name="Berrin J.G."/>
            <person name="Delaux P.M."/>
            <person name="Dal Grande F."/>
            <person name="Keller J."/>
        </authorList>
    </citation>
    <scope>NUCLEOTIDE SEQUENCE [LARGE SCALE GENOMIC DNA]</scope>
    <source>
        <strain evidence="4 5">SAG 2523</strain>
    </source>
</reference>
<keyword evidence="5" id="KW-1185">Reference proteome</keyword>
<evidence type="ECO:0008006" key="6">
    <source>
        <dbReference type="Google" id="ProtNLM"/>
    </source>
</evidence>
<feature type="region of interest" description="Disordered" evidence="1">
    <location>
        <begin position="148"/>
        <end position="167"/>
    </location>
</feature>
<organism evidence="4 5">
    <name type="scientific">Apatococcus fuscideae</name>
    <dbReference type="NCBI Taxonomy" id="2026836"/>
    <lineage>
        <taxon>Eukaryota</taxon>
        <taxon>Viridiplantae</taxon>
        <taxon>Chlorophyta</taxon>
        <taxon>core chlorophytes</taxon>
        <taxon>Trebouxiophyceae</taxon>
        <taxon>Chlorellales</taxon>
        <taxon>Chlorellaceae</taxon>
        <taxon>Apatococcus</taxon>
    </lineage>
</organism>
<feature type="signal peptide" evidence="3">
    <location>
        <begin position="1"/>
        <end position="30"/>
    </location>
</feature>
<keyword evidence="2" id="KW-1133">Transmembrane helix</keyword>
<protein>
    <recommendedName>
        <fullName evidence="6">Transmembrane protein</fullName>
    </recommendedName>
</protein>
<comment type="caution">
    <text evidence="4">The sequence shown here is derived from an EMBL/GenBank/DDBJ whole genome shotgun (WGS) entry which is preliminary data.</text>
</comment>
<feature type="transmembrane region" description="Helical" evidence="2">
    <location>
        <begin position="219"/>
        <end position="243"/>
    </location>
</feature>
<evidence type="ECO:0000313" key="4">
    <source>
        <dbReference type="EMBL" id="KAK9866082.1"/>
    </source>
</evidence>
<evidence type="ECO:0000313" key="5">
    <source>
        <dbReference type="Proteomes" id="UP001485043"/>
    </source>
</evidence>
<evidence type="ECO:0000256" key="2">
    <source>
        <dbReference type="SAM" id="Phobius"/>
    </source>
</evidence>
<name>A0AAW1T8E5_9CHLO</name>
<sequence length="289" mass="31007">MRSLSLGRRSAQRLVLLFVFVSSFPELVRSDTFQDPESSSLLHGHRSSSVVTRQPRGDHDENLLQQHPPARMTWAAADRGPDSRSELEDLVQWLSQQPHIPLLVKQMAAPEVIHEESAASAATFEEGAGIINDGRRLQQLRFSLPASSTAMRSGKGSTAETASAAGLSPEAPKAAGHAVVEAGSPTLTVGSQAGAVSLPADHAGVGALARSTATGSVDWWELALPMGLAGLLLAFALAAMIYFRETRRGPSEKPEQNQAAETVQWSHRLDVQSDEDWLAGHQADLQLLM</sequence>
<evidence type="ECO:0000256" key="1">
    <source>
        <dbReference type="SAM" id="MobiDB-lite"/>
    </source>
</evidence>
<keyword evidence="2" id="KW-0472">Membrane</keyword>
<keyword evidence="2" id="KW-0812">Transmembrane</keyword>
<keyword evidence="3" id="KW-0732">Signal</keyword>
<feature type="compositionally biased region" description="Polar residues" evidence="1">
    <location>
        <begin position="148"/>
        <end position="161"/>
    </location>
</feature>
<dbReference type="EMBL" id="JALJOV010000191">
    <property type="protein sequence ID" value="KAK9866082.1"/>
    <property type="molecule type" value="Genomic_DNA"/>
</dbReference>
<dbReference type="Proteomes" id="UP001485043">
    <property type="component" value="Unassembled WGS sequence"/>
</dbReference>